<organism evidence="4 5">
    <name type="scientific">Thalassotalea nanhaiensis</name>
    <dbReference type="NCBI Taxonomy" id="3065648"/>
    <lineage>
        <taxon>Bacteria</taxon>
        <taxon>Pseudomonadati</taxon>
        <taxon>Pseudomonadota</taxon>
        <taxon>Gammaproteobacteria</taxon>
        <taxon>Alteromonadales</taxon>
        <taxon>Colwelliaceae</taxon>
        <taxon>Thalassotalea</taxon>
    </lineage>
</organism>
<reference evidence="5" key="1">
    <citation type="submission" date="2023-09" db="EMBL/GenBank/DDBJ databases">
        <authorList>
            <person name="Li S."/>
            <person name="Li X."/>
            <person name="Zhang C."/>
            <person name="Zhao Z."/>
        </authorList>
    </citation>
    <scope>NUCLEOTIDE SEQUENCE [LARGE SCALE GENOMIC DNA]</scope>
    <source>
        <strain evidence="5">SQ345</strain>
    </source>
</reference>
<feature type="chain" id="PRO_5047510311" evidence="2">
    <location>
        <begin position="20"/>
        <end position="179"/>
    </location>
</feature>
<dbReference type="Pfam" id="PF13505">
    <property type="entry name" value="OMP_b-brl"/>
    <property type="match status" value="1"/>
</dbReference>
<dbReference type="EMBL" id="CP134146">
    <property type="protein sequence ID" value="WNC69660.1"/>
    <property type="molecule type" value="Genomic_DNA"/>
</dbReference>
<keyword evidence="5" id="KW-1185">Reference proteome</keyword>
<feature type="domain" description="Outer membrane protein beta-barrel" evidence="3">
    <location>
        <begin position="14"/>
        <end position="179"/>
    </location>
</feature>
<feature type="signal peptide" evidence="2">
    <location>
        <begin position="1"/>
        <end position="19"/>
    </location>
</feature>
<dbReference type="Gene3D" id="2.40.160.20">
    <property type="match status" value="1"/>
</dbReference>
<dbReference type="RefSeq" id="WP_348388803.1">
    <property type="nucleotide sequence ID" value="NZ_CP134146.1"/>
</dbReference>
<evidence type="ECO:0000313" key="4">
    <source>
        <dbReference type="EMBL" id="WNC69660.1"/>
    </source>
</evidence>
<dbReference type="InterPro" id="IPR027385">
    <property type="entry name" value="Beta-barrel_OMP"/>
</dbReference>
<dbReference type="Proteomes" id="UP001248581">
    <property type="component" value="Chromosome"/>
</dbReference>
<evidence type="ECO:0000256" key="2">
    <source>
        <dbReference type="SAM" id="SignalP"/>
    </source>
</evidence>
<dbReference type="InterPro" id="IPR011250">
    <property type="entry name" value="OMP/PagP_B-barrel"/>
</dbReference>
<evidence type="ECO:0000256" key="1">
    <source>
        <dbReference type="ARBA" id="ARBA00022729"/>
    </source>
</evidence>
<sequence>MKNIVLAVSICTASFSTLANTEKLNEQTETHFYAGALLSQSIHSSDSFDELNFSTAIARFGYSFTTNMAIEARVGASMDEDEVNGVSKNVDSLAGIYAVGTMPITKKFSFYGLIGVSSVEVTSTYGDSESSDTLTAASLGAGVAYNISDSLAINLEAVDYVDEKHSKYGAVSAGVSYRF</sequence>
<evidence type="ECO:0000259" key="3">
    <source>
        <dbReference type="Pfam" id="PF13505"/>
    </source>
</evidence>
<gene>
    <name evidence="4" type="ORF">RI845_05800</name>
</gene>
<dbReference type="SUPFAM" id="SSF56925">
    <property type="entry name" value="OMPA-like"/>
    <property type="match status" value="1"/>
</dbReference>
<proteinExistence type="predicted"/>
<evidence type="ECO:0000313" key="5">
    <source>
        <dbReference type="Proteomes" id="UP001248581"/>
    </source>
</evidence>
<protein>
    <submittedName>
        <fullName evidence="4">Porin family protein</fullName>
    </submittedName>
</protein>
<keyword evidence="1 2" id="KW-0732">Signal</keyword>
<accession>A0ABY9TLR8</accession>
<name>A0ABY9TLR8_9GAMM</name>